<dbReference type="PROSITE" id="PS50181">
    <property type="entry name" value="FBOX"/>
    <property type="match status" value="1"/>
</dbReference>
<dbReference type="InterPro" id="IPR001680">
    <property type="entry name" value="WD40_rpt"/>
</dbReference>
<accession>A0A5N7BTJ9</accession>
<evidence type="ECO:0000313" key="9">
    <source>
        <dbReference type="EMBL" id="KAE8385162.1"/>
    </source>
</evidence>
<feature type="repeat" description="WD" evidence="7">
    <location>
        <begin position="423"/>
        <end position="457"/>
    </location>
</feature>
<comment type="subunit">
    <text evidence="3">Component of the SCF(sconB) E3 ubiquitin ligase complex.</text>
</comment>
<dbReference type="PANTHER" id="PTHR46731">
    <property type="entry name" value="F-BOX ONLY PROTEIN 15"/>
    <property type="match status" value="1"/>
</dbReference>
<protein>
    <recommendedName>
        <fullName evidence="4">Probable E3 ubiquitin ligase complex SCF subunit sconB</fullName>
    </recommendedName>
    <alternativeName>
        <fullName evidence="6">Sulfur controller B</fullName>
    </alternativeName>
    <alternativeName>
        <fullName evidence="5">Sulfur metabolite repression control protein B</fullName>
    </alternativeName>
</protein>
<dbReference type="SUPFAM" id="SSF81383">
    <property type="entry name" value="F-box domain"/>
    <property type="match status" value="1"/>
</dbReference>
<feature type="domain" description="F-box" evidence="8">
    <location>
        <begin position="13"/>
        <end position="59"/>
    </location>
</feature>
<evidence type="ECO:0000256" key="2">
    <source>
        <dbReference type="ARBA" id="ARBA00007968"/>
    </source>
</evidence>
<evidence type="ECO:0000256" key="6">
    <source>
        <dbReference type="ARBA" id="ARBA00032113"/>
    </source>
</evidence>
<dbReference type="OrthoDB" id="3219396at2759"/>
<dbReference type="SUPFAM" id="SSF50998">
    <property type="entry name" value="Quinoprotein alcohol dehydrogenase-like"/>
    <property type="match status" value="1"/>
</dbReference>
<dbReference type="PROSITE" id="PS50082">
    <property type="entry name" value="WD_REPEATS_2"/>
    <property type="match status" value="1"/>
</dbReference>
<dbReference type="Pfam" id="PF25499">
    <property type="entry name" value="Beta-prop_pof12"/>
    <property type="match status" value="1"/>
</dbReference>
<evidence type="ECO:0000256" key="4">
    <source>
        <dbReference type="ARBA" id="ARBA00015819"/>
    </source>
</evidence>
<dbReference type="Gene3D" id="1.20.1280.50">
    <property type="match status" value="1"/>
</dbReference>
<dbReference type="PANTHER" id="PTHR46731:SF1">
    <property type="entry name" value="F-BOX ONLY PROTEIN 15"/>
    <property type="match status" value="1"/>
</dbReference>
<reference evidence="9" key="1">
    <citation type="submission" date="2019-04" db="EMBL/GenBank/DDBJ databases">
        <title>Friends and foes A comparative genomics studyof 23 Aspergillus species from section Flavi.</title>
        <authorList>
            <consortium name="DOE Joint Genome Institute"/>
            <person name="Kjaerbolling I."/>
            <person name="Vesth T."/>
            <person name="Frisvad J.C."/>
            <person name="Nybo J.L."/>
            <person name="Theobald S."/>
            <person name="Kildgaard S."/>
            <person name="Isbrandt T."/>
            <person name="Kuo A."/>
            <person name="Sato A."/>
            <person name="Lyhne E.K."/>
            <person name="Kogle M.E."/>
            <person name="Wiebenga A."/>
            <person name="Kun R.S."/>
            <person name="Lubbers R.J."/>
            <person name="Makela M.R."/>
            <person name="Barry K."/>
            <person name="Chovatia M."/>
            <person name="Clum A."/>
            <person name="Daum C."/>
            <person name="Haridas S."/>
            <person name="He G."/>
            <person name="LaButti K."/>
            <person name="Lipzen A."/>
            <person name="Mondo S."/>
            <person name="Riley R."/>
            <person name="Salamov A."/>
            <person name="Simmons B.A."/>
            <person name="Magnuson J.K."/>
            <person name="Henrissat B."/>
            <person name="Mortensen U.H."/>
            <person name="Larsen T.O."/>
            <person name="Devries R.P."/>
            <person name="Grigoriev I.V."/>
            <person name="Machida M."/>
            <person name="Baker S.E."/>
            <person name="Andersen M.R."/>
        </authorList>
    </citation>
    <scope>NUCLEOTIDE SEQUENCE [LARGE SCALE GENOMIC DNA]</scope>
    <source>
        <strain evidence="9">IBT 14317</strain>
    </source>
</reference>
<evidence type="ECO:0000256" key="1">
    <source>
        <dbReference type="ARBA" id="ARBA00002730"/>
    </source>
</evidence>
<evidence type="ECO:0000256" key="7">
    <source>
        <dbReference type="PROSITE-ProRule" id="PRU00221"/>
    </source>
</evidence>
<dbReference type="InterPro" id="IPR036047">
    <property type="entry name" value="F-box-like_dom_sf"/>
</dbReference>
<organism evidence="9">
    <name type="scientific">Petromyces alliaceus</name>
    <name type="common">Aspergillus alliaceus</name>
    <dbReference type="NCBI Taxonomy" id="209559"/>
    <lineage>
        <taxon>Eukaryota</taxon>
        <taxon>Fungi</taxon>
        <taxon>Dikarya</taxon>
        <taxon>Ascomycota</taxon>
        <taxon>Pezizomycotina</taxon>
        <taxon>Eurotiomycetes</taxon>
        <taxon>Eurotiomycetidae</taxon>
        <taxon>Eurotiales</taxon>
        <taxon>Aspergillaceae</taxon>
        <taxon>Aspergillus</taxon>
        <taxon>Aspergillus subgen. Circumdati</taxon>
    </lineage>
</organism>
<comment type="similarity">
    <text evidence="2">Belongs to the WD repeat MET30/SCONB/SCON-2 family.</text>
</comment>
<evidence type="ECO:0000256" key="3">
    <source>
        <dbReference type="ARBA" id="ARBA00011725"/>
    </source>
</evidence>
<dbReference type="Pfam" id="PF12937">
    <property type="entry name" value="F-box-like"/>
    <property type="match status" value="1"/>
</dbReference>
<dbReference type="InterPro" id="IPR011047">
    <property type="entry name" value="Quinoprotein_ADH-like_sf"/>
</dbReference>
<gene>
    <name evidence="9" type="ORF">BDV23DRAFT_176463</name>
</gene>
<proteinExistence type="inferred from homology"/>
<dbReference type="InterPro" id="IPR001810">
    <property type="entry name" value="F-box_dom"/>
</dbReference>
<evidence type="ECO:0000256" key="5">
    <source>
        <dbReference type="ARBA" id="ARBA00030034"/>
    </source>
</evidence>
<name>A0A5N7BTJ9_PETAA</name>
<dbReference type="Proteomes" id="UP000326877">
    <property type="component" value="Unassembled WGS sequence"/>
</dbReference>
<dbReference type="Gene3D" id="2.130.10.10">
    <property type="entry name" value="YVTN repeat-like/Quinoprotein amine dehydrogenase"/>
    <property type="match status" value="1"/>
</dbReference>
<sequence length="547" mass="61198">MPKRCCLSQAYDTDYLSSLSDEVLLHVLSFLSVPSLLLCQSVSRRFHDLAGDSELWKRQYYFRWVRPRVRRLGVRHATPHFPHIGYSPKVSTWLDHGHLAKEGKVTNWKRQYRLRHNWSKGICRVTAVELSQPPKPPVLVKFCAGLIFTADSGHGLRAWHADNPESCSANVPFTGSESQAPMVPTSLTASYCPQQDVVRIAVGFESGCFSVYNMDTGALRLELRFTHSSSADGAIIGMASSFPYVLMVSRRNALSLFMVSSMNENSDQAPSELTEEAYLLTTLKAESILGPMSLSVRIAGSEIISSIVYSFYHTGCGWSVGIQELHFDEGGQQINSRLTTTVDCQYGIAPSHFSSRATRQNRPSSNGDLYGWHTEPSILHREPPTSISYSHPYLLTSHADNTLTVYLVVSTAARLYVKGGQRLWGHTSSVSAVQVGDRGKAVSVSSRGDEIRIWELEPLISHFGTQKTLEENSIQVSPENKQYRKYEAFGVLSRVPRYEVGGSQFHSLEKSCGLDQSHGSVEFDDKRVLLLRERKIGNQLLEFYDFT</sequence>
<dbReference type="SMART" id="SM00256">
    <property type="entry name" value="FBOX"/>
    <property type="match status" value="1"/>
</dbReference>
<dbReference type="InterPro" id="IPR015943">
    <property type="entry name" value="WD40/YVTN_repeat-like_dom_sf"/>
</dbReference>
<dbReference type="AlphaFoldDB" id="A0A5N7BTJ9"/>
<dbReference type="EMBL" id="ML735343">
    <property type="protein sequence ID" value="KAE8385162.1"/>
    <property type="molecule type" value="Genomic_DNA"/>
</dbReference>
<evidence type="ECO:0000259" key="8">
    <source>
        <dbReference type="PROSITE" id="PS50181"/>
    </source>
</evidence>
<dbReference type="GO" id="GO:0019005">
    <property type="term" value="C:SCF ubiquitin ligase complex"/>
    <property type="evidence" value="ECO:0007669"/>
    <property type="project" value="TreeGrafter"/>
</dbReference>
<comment type="function">
    <text evidence="1">Component of the SCF(sconB) E3 ubiquitin ligase complex involved in the regulation of sulfur metabolite repression, probably by mediating the inactivation or degradation of the metR transcription factor.</text>
</comment>
<keyword evidence="7" id="KW-0853">WD repeat</keyword>